<dbReference type="AlphaFoldDB" id="A0A9R0WMB9"/>
<dbReference type="Gramene" id="TRITD5Av1G104320.3">
    <property type="protein sequence ID" value="TRITD5Av1G104320.3"/>
    <property type="gene ID" value="TRITD5Av1G104320"/>
</dbReference>
<name>A0A9R0WMB9_TRITD</name>
<sequence>MAAELVRTAKGESGGEPETLRFFYYIAGTGGAGPTTLGTSLLLLGEDVIAYDKGSLAFGLAVLFFYNIQ</sequence>
<gene>
    <name evidence="2" type="ORF">TRITD_5Av1G104320</name>
</gene>
<dbReference type="PANTHER" id="PTHR43796">
    <property type="entry name" value="CARBOXYNORSPERMIDINE SYNTHASE"/>
    <property type="match status" value="1"/>
</dbReference>
<dbReference type="PANTHER" id="PTHR43796:SF4">
    <property type="entry name" value="SACCHAROPINE DEHYDROGENASE NADP BINDING DOMAIN-CONTAINING PROTEIN"/>
    <property type="match status" value="1"/>
</dbReference>
<proteinExistence type="predicted"/>
<reference evidence="2 3" key="1">
    <citation type="submission" date="2017-09" db="EMBL/GenBank/DDBJ databases">
        <authorList>
            <consortium name="International Durum Wheat Genome Sequencing Consortium (IDWGSC)"/>
            <person name="Milanesi L."/>
        </authorList>
    </citation>
    <scope>NUCLEOTIDE SEQUENCE [LARGE SCALE GENOMIC DNA]</scope>
    <source>
        <strain evidence="3">cv. Svevo</strain>
    </source>
</reference>
<feature type="transmembrane region" description="Helical" evidence="1">
    <location>
        <begin position="22"/>
        <end position="43"/>
    </location>
</feature>
<organism evidence="2 3">
    <name type="scientific">Triticum turgidum subsp. durum</name>
    <name type="common">Durum wheat</name>
    <name type="synonym">Triticum durum</name>
    <dbReference type="NCBI Taxonomy" id="4567"/>
    <lineage>
        <taxon>Eukaryota</taxon>
        <taxon>Viridiplantae</taxon>
        <taxon>Streptophyta</taxon>
        <taxon>Embryophyta</taxon>
        <taxon>Tracheophyta</taxon>
        <taxon>Spermatophyta</taxon>
        <taxon>Magnoliopsida</taxon>
        <taxon>Liliopsida</taxon>
        <taxon>Poales</taxon>
        <taxon>Poaceae</taxon>
        <taxon>BOP clade</taxon>
        <taxon>Pooideae</taxon>
        <taxon>Triticodae</taxon>
        <taxon>Triticeae</taxon>
        <taxon>Triticinae</taxon>
        <taxon>Triticum</taxon>
    </lineage>
</organism>
<evidence type="ECO:0000313" key="2">
    <source>
        <dbReference type="EMBL" id="VAI15708.1"/>
    </source>
</evidence>
<evidence type="ECO:0000256" key="1">
    <source>
        <dbReference type="SAM" id="Phobius"/>
    </source>
</evidence>
<protein>
    <submittedName>
        <fullName evidence="2">Uncharacterized protein</fullName>
    </submittedName>
</protein>
<keyword evidence="3" id="KW-1185">Reference proteome</keyword>
<feature type="transmembrane region" description="Helical" evidence="1">
    <location>
        <begin position="50"/>
        <end position="68"/>
    </location>
</feature>
<dbReference type="Proteomes" id="UP000324705">
    <property type="component" value="Chromosome 5A"/>
</dbReference>
<keyword evidence="1" id="KW-0812">Transmembrane</keyword>
<dbReference type="EMBL" id="LT934119">
    <property type="protein sequence ID" value="VAI15708.1"/>
    <property type="molecule type" value="Genomic_DNA"/>
</dbReference>
<keyword evidence="1" id="KW-1133">Transmembrane helix</keyword>
<keyword evidence="1" id="KW-0472">Membrane</keyword>
<accession>A0A9R0WMB9</accession>
<evidence type="ECO:0000313" key="3">
    <source>
        <dbReference type="Proteomes" id="UP000324705"/>
    </source>
</evidence>